<protein>
    <submittedName>
        <fullName evidence="2">Uncharacterized protein</fullName>
    </submittedName>
</protein>
<keyword evidence="1" id="KW-0812">Transmembrane</keyword>
<evidence type="ECO:0000313" key="2">
    <source>
        <dbReference type="EMBL" id="GII39984.1"/>
    </source>
</evidence>
<gene>
    <name evidence="2" type="ORF">Pph01_49870</name>
</gene>
<evidence type="ECO:0000313" key="3">
    <source>
        <dbReference type="Proteomes" id="UP000622547"/>
    </source>
</evidence>
<reference evidence="2 3" key="1">
    <citation type="submission" date="2021-01" db="EMBL/GenBank/DDBJ databases">
        <title>Whole genome shotgun sequence of Planotetraspora phitsanulokensis NBRC 104273.</title>
        <authorList>
            <person name="Komaki H."/>
            <person name="Tamura T."/>
        </authorList>
    </citation>
    <scope>NUCLEOTIDE SEQUENCE [LARGE SCALE GENOMIC DNA]</scope>
    <source>
        <strain evidence="2 3">NBRC 104273</strain>
    </source>
</reference>
<evidence type="ECO:0000256" key="1">
    <source>
        <dbReference type="SAM" id="Phobius"/>
    </source>
</evidence>
<dbReference type="AlphaFoldDB" id="A0A8J3U7B8"/>
<organism evidence="2 3">
    <name type="scientific">Planotetraspora phitsanulokensis</name>
    <dbReference type="NCBI Taxonomy" id="575192"/>
    <lineage>
        <taxon>Bacteria</taxon>
        <taxon>Bacillati</taxon>
        <taxon>Actinomycetota</taxon>
        <taxon>Actinomycetes</taxon>
        <taxon>Streptosporangiales</taxon>
        <taxon>Streptosporangiaceae</taxon>
        <taxon>Planotetraspora</taxon>
    </lineage>
</organism>
<keyword evidence="1" id="KW-1133">Transmembrane helix</keyword>
<accession>A0A8J3U7B8</accession>
<feature type="transmembrane region" description="Helical" evidence="1">
    <location>
        <begin position="26"/>
        <end position="44"/>
    </location>
</feature>
<keyword evidence="1" id="KW-0472">Membrane</keyword>
<dbReference type="EMBL" id="BOOP01000022">
    <property type="protein sequence ID" value="GII39984.1"/>
    <property type="molecule type" value="Genomic_DNA"/>
</dbReference>
<feature type="transmembrane region" description="Helical" evidence="1">
    <location>
        <begin position="64"/>
        <end position="84"/>
    </location>
</feature>
<dbReference type="Proteomes" id="UP000622547">
    <property type="component" value="Unassembled WGS sequence"/>
</dbReference>
<keyword evidence="3" id="KW-1185">Reference proteome</keyword>
<comment type="caution">
    <text evidence="2">The sequence shown here is derived from an EMBL/GenBank/DDBJ whole genome shotgun (WGS) entry which is preliminary data.</text>
</comment>
<name>A0A8J3U7B8_9ACTN</name>
<proteinExistence type="predicted"/>
<dbReference type="RefSeq" id="WP_204075526.1">
    <property type="nucleotide sequence ID" value="NZ_BAABHI010000003.1"/>
</dbReference>
<sequence>MTKTSPSPQAGDDDFGTQRTVRRSRLFFVFPVIAIATFALNLIWEVARRNMDQRLLMSWPFKFSIVDTSTTANILALATGLLIARLQYARVLRPVIGFAIDDADALFKPDSDRWRFWLYNAGSGTAVVERFEYYVRFRGDSDAGQLDRDHSGNWVPLAVINDQLRSRGLKDGEDYFLRWSTKGAPVPSASGYVAWFTIRGLAELERFDVRIQVVDGLGDIHERTFPFMHRLPSVTEDAIKAYRSRDSLA</sequence>